<sequence>MSNNDHQPRTGDLVLGGDQTPPVNGAVLGGIEGVKHRLANPSEEVKLKTLYEALKYKQVGESLLYQILCQETGKIQQLAYYLLRYQLLAQHQQEEKAILARYEQERKKWFSSPNAAKLKLQKELTHIWQNYEKNKFKLNKHYPNFELIEPLDFSKLHYLLATEKWKEADRETYKLILKLANREDLGYLYIYDVDRIESKTELPLIDQLWLKYSKKRFGFSVQKKIYQKISGSLDGEDYNLAIKKKFGEAVGWRVNDYWLNCQEIHYDISAPEGHLPSLLFQSQRRSYTVMSVYGNAYVYFKLLSMIKF</sequence>
<dbReference type="Pfam" id="PF05419">
    <property type="entry name" value="GUN4"/>
    <property type="match status" value="1"/>
</dbReference>
<evidence type="ECO:0000313" key="2">
    <source>
        <dbReference type="EMBL" id="MBR8828247.1"/>
    </source>
</evidence>
<dbReference type="InterPro" id="IPR037215">
    <property type="entry name" value="GUN4-like_sf"/>
</dbReference>
<dbReference type="Proteomes" id="UP000767446">
    <property type="component" value="Unassembled WGS sequence"/>
</dbReference>
<reference evidence="2" key="1">
    <citation type="submission" date="2021-02" db="EMBL/GenBank/DDBJ databases">
        <title>Metagenome analyses of Stigonema ocellatum DSM 106950, Chlorogloea purpurea SAG 13.99 and Gomphosphaeria aponina DSM 107014.</title>
        <authorList>
            <person name="Marter P."/>
            <person name="Huang S."/>
        </authorList>
    </citation>
    <scope>NUCLEOTIDE SEQUENCE</scope>
    <source>
        <strain evidence="2">JP213</strain>
    </source>
</reference>
<accession>A0A941GQZ1</accession>
<dbReference type="InterPro" id="IPR008629">
    <property type="entry name" value="GUN4-like"/>
</dbReference>
<comment type="caution">
    <text evidence="2">The sequence shown here is derived from an EMBL/GenBank/DDBJ whole genome shotgun (WGS) entry which is preliminary data.</text>
</comment>
<proteinExistence type="predicted"/>
<dbReference type="GO" id="GO:0046906">
    <property type="term" value="F:tetrapyrrole binding"/>
    <property type="evidence" value="ECO:0007669"/>
    <property type="project" value="TreeGrafter"/>
</dbReference>
<dbReference type="SUPFAM" id="SSF140869">
    <property type="entry name" value="GUN4-like"/>
    <property type="match status" value="1"/>
</dbReference>
<gene>
    <name evidence="2" type="ORF">DSM107014_10185</name>
</gene>
<organism evidence="2 3">
    <name type="scientific">Gomphosphaeria aponina SAG 52.96 = DSM 107014</name>
    <dbReference type="NCBI Taxonomy" id="1521640"/>
    <lineage>
        <taxon>Bacteria</taxon>
        <taxon>Bacillati</taxon>
        <taxon>Cyanobacteriota</taxon>
        <taxon>Cyanophyceae</taxon>
        <taxon>Oscillatoriophycideae</taxon>
        <taxon>Chroococcales</taxon>
        <taxon>Gomphosphaeriaceae</taxon>
        <taxon>Gomphosphaeria</taxon>
    </lineage>
</organism>
<protein>
    <submittedName>
        <fullName evidence="2">GUN4 domain-containing protein</fullName>
    </submittedName>
</protein>
<evidence type="ECO:0000259" key="1">
    <source>
        <dbReference type="Pfam" id="PF05419"/>
    </source>
</evidence>
<dbReference type="PANTHER" id="PTHR34800">
    <property type="entry name" value="TETRAPYRROLE-BINDING PROTEIN, CHLOROPLASTIC"/>
    <property type="match status" value="1"/>
</dbReference>
<dbReference type="Gene3D" id="1.25.40.620">
    <property type="match status" value="1"/>
</dbReference>
<dbReference type="EMBL" id="JADQBC010000061">
    <property type="protein sequence ID" value="MBR8828247.1"/>
    <property type="molecule type" value="Genomic_DNA"/>
</dbReference>
<feature type="domain" description="GUN4-like" evidence="1">
    <location>
        <begin position="151"/>
        <end position="278"/>
    </location>
</feature>
<dbReference type="AlphaFoldDB" id="A0A941GQZ1"/>
<dbReference type="Gene3D" id="1.10.10.1770">
    <property type="entry name" value="Gun4-like"/>
    <property type="match status" value="1"/>
</dbReference>
<dbReference type="CDD" id="cd16383">
    <property type="entry name" value="GUN4"/>
    <property type="match status" value="1"/>
</dbReference>
<evidence type="ECO:0000313" key="3">
    <source>
        <dbReference type="Proteomes" id="UP000767446"/>
    </source>
</evidence>
<dbReference type="PANTHER" id="PTHR34800:SF1">
    <property type="entry name" value="TETRAPYRROLE-BINDING PROTEIN, CHLOROPLASTIC"/>
    <property type="match status" value="1"/>
</dbReference>
<name>A0A941GQZ1_9CHRO</name>